<accession>A0A380CQU6</accession>
<feature type="domain" description="Lipocalin-like" evidence="1">
    <location>
        <begin position="9"/>
        <end position="145"/>
    </location>
</feature>
<evidence type="ECO:0000259" key="1">
    <source>
        <dbReference type="Pfam" id="PF13924"/>
    </source>
</evidence>
<dbReference type="RefSeq" id="WP_003007412.1">
    <property type="nucleotide sequence ID" value="NZ_CP068082.1"/>
</dbReference>
<dbReference type="Proteomes" id="UP000254893">
    <property type="component" value="Unassembled WGS sequence"/>
</dbReference>
<dbReference type="Pfam" id="PF13924">
    <property type="entry name" value="Lipocalin_5"/>
    <property type="match status" value="1"/>
</dbReference>
<evidence type="ECO:0000313" key="2">
    <source>
        <dbReference type="EMBL" id="SUJ24692.1"/>
    </source>
</evidence>
<dbReference type="AlphaFoldDB" id="A0A380CQU6"/>
<dbReference type="InterPro" id="IPR024311">
    <property type="entry name" value="Lipocalin-like"/>
</dbReference>
<protein>
    <recommendedName>
        <fullName evidence="1">Lipocalin-like domain-containing protein</fullName>
    </recommendedName>
</protein>
<name>A0A380CQU6_SPHSI</name>
<proteinExistence type="predicted"/>
<evidence type="ECO:0000313" key="3">
    <source>
        <dbReference type="Proteomes" id="UP000254893"/>
    </source>
</evidence>
<organism evidence="2 3">
    <name type="scientific">Sphingobacterium spiritivorum</name>
    <name type="common">Flavobacterium spiritivorum</name>
    <dbReference type="NCBI Taxonomy" id="258"/>
    <lineage>
        <taxon>Bacteria</taxon>
        <taxon>Pseudomonadati</taxon>
        <taxon>Bacteroidota</taxon>
        <taxon>Sphingobacteriia</taxon>
        <taxon>Sphingobacteriales</taxon>
        <taxon>Sphingobacteriaceae</taxon>
        <taxon>Sphingobacterium</taxon>
    </lineage>
</organism>
<gene>
    <name evidence="2" type="ORF">NCTC11388_03670</name>
</gene>
<dbReference type="EMBL" id="UGYW01000002">
    <property type="protein sequence ID" value="SUJ24692.1"/>
    <property type="molecule type" value="Genomic_DNA"/>
</dbReference>
<reference evidence="2 3" key="1">
    <citation type="submission" date="2018-06" db="EMBL/GenBank/DDBJ databases">
        <authorList>
            <consortium name="Pathogen Informatics"/>
            <person name="Doyle S."/>
        </authorList>
    </citation>
    <scope>NUCLEOTIDE SEQUENCE [LARGE SCALE GENOMIC DNA]</scope>
    <source>
        <strain evidence="2 3">NCTC11388</strain>
    </source>
</reference>
<sequence>MTSIKNELVGSWKLLSYIELPIDGSDSLFPVGKNPEGILMYSPDGFMSVQIMAQNRPPLVSGDRFAATQEESLAVINTFIAFSGAYQILENRVVSYQIKTSLFPNWAGQTQERIFDFEGDVLYLKSTEPILSNGVMVNSYMTWQKHKKAQYKEAQLERQTDY</sequence>